<organism evidence="1">
    <name type="scientific">Dehalogenimonas sp. 4OHTPN</name>
    <dbReference type="NCBI Taxonomy" id="3166643"/>
    <lineage>
        <taxon>Bacteria</taxon>
        <taxon>Bacillati</taxon>
        <taxon>Chloroflexota</taxon>
        <taxon>Dehalococcoidia</taxon>
        <taxon>Dehalococcoidales</taxon>
        <taxon>Dehalococcoidaceae</taxon>
        <taxon>Dehalogenimonas</taxon>
    </lineage>
</organism>
<protein>
    <recommendedName>
        <fullName evidence="2">Calcineurin-like phosphoesterase domain-containing protein</fullName>
    </recommendedName>
</protein>
<dbReference type="PROSITE" id="PS50194">
    <property type="entry name" value="FILAMIN_REPEAT"/>
    <property type="match status" value="1"/>
</dbReference>
<dbReference type="InterPro" id="IPR029052">
    <property type="entry name" value="Metallo-depent_PP-like"/>
</dbReference>
<evidence type="ECO:0000313" key="1">
    <source>
        <dbReference type="EMBL" id="XCH33715.1"/>
    </source>
</evidence>
<proteinExistence type="predicted"/>
<gene>
    <name evidence="1" type="ORF">ABV300_02240</name>
</gene>
<evidence type="ECO:0008006" key="2">
    <source>
        <dbReference type="Google" id="ProtNLM"/>
    </source>
</evidence>
<name>A0AAU8GBE2_9CHLR</name>
<dbReference type="EMBL" id="CP159307">
    <property type="protein sequence ID" value="XCH33715.1"/>
    <property type="molecule type" value="Genomic_DNA"/>
</dbReference>
<sequence>MDFNSRQDAIGTLPGVEGDGDLHNFTDGTWTWFTNHLSQYVANHPGSSENIILLAHHPMLLGLATLFFFGELEIIENYLDDYGSNILAEYSGHMHRTQTYQMGDFMDIVETSENYEAPLARLVRFSSWGFYDHIFLPQGYLTMKVSGPVDLVITDPSGLTVSRESGEILGAYFATSINESGIQEYTVNIKKAQSGNYSIQVIPNKNALPNATFSLEVMVLDEVLGYVPILNIKDRPVSEASTYSVCFDDLYE</sequence>
<dbReference type="SUPFAM" id="SSF56300">
    <property type="entry name" value="Metallo-dependent phosphatases"/>
    <property type="match status" value="1"/>
</dbReference>
<dbReference type="RefSeq" id="WP_353714925.1">
    <property type="nucleotide sequence ID" value="NZ_CP159307.1"/>
</dbReference>
<accession>A0AAU8GBE2</accession>
<dbReference type="AlphaFoldDB" id="A0AAU8GBE2"/>
<dbReference type="InterPro" id="IPR017868">
    <property type="entry name" value="Filamin/ABP280_repeat-like"/>
</dbReference>
<reference evidence="1" key="1">
    <citation type="submission" date="2024-06" db="EMBL/GenBank/DDBJ databases">
        <title>A Novel Isolate, Dehalogenimonas sp. Strain 4OHTPN, Dechlorinates Aromatic 4 Hydroxy chlorothalonil by a Novel Reductive Dehalogenase.</title>
        <authorList>
            <person name="Liu G."/>
        </authorList>
    </citation>
    <scope>NUCLEOTIDE SEQUENCE</scope>
    <source>
        <strain evidence="1">4OHTPN</strain>
    </source>
</reference>